<evidence type="ECO:0000259" key="3">
    <source>
        <dbReference type="Pfam" id="PF10536"/>
    </source>
</evidence>
<dbReference type="InterPro" id="IPR004332">
    <property type="entry name" value="Transposase_MuDR"/>
</dbReference>
<proteinExistence type="predicted"/>
<gene>
    <name evidence="4" type="primary">MAIL3_85</name>
    <name evidence="4" type="ORF">CK203_062758</name>
</gene>
<feature type="domain" description="Transposase MuDR plant" evidence="2">
    <location>
        <begin position="192"/>
        <end position="257"/>
    </location>
</feature>
<feature type="compositionally biased region" description="Acidic residues" evidence="1">
    <location>
        <begin position="70"/>
        <end position="81"/>
    </location>
</feature>
<dbReference type="InterPro" id="IPR019557">
    <property type="entry name" value="AminoTfrase-like_pln_mobile"/>
</dbReference>
<dbReference type="Pfam" id="PF10536">
    <property type="entry name" value="PMD"/>
    <property type="match status" value="2"/>
</dbReference>
<dbReference type="Pfam" id="PF03108">
    <property type="entry name" value="DBD_Tnp_Mut"/>
    <property type="match status" value="1"/>
</dbReference>
<dbReference type="GO" id="GO:0010073">
    <property type="term" value="P:meristem maintenance"/>
    <property type="evidence" value="ECO:0007669"/>
    <property type="project" value="InterPro"/>
</dbReference>
<feature type="domain" description="Aminotransferase-like plant mobile" evidence="3">
    <location>
        <begin position="646"/>
        <end position="719"/>
    </location>
</feature>
<name>A0A438GAU1_VITVI</name>
<evidence type="ECO:0000259" key="2">
    <source>
        <dbReference type="Pfam" id="PF03108"/>
    </source>
</evidence>
<evidence type="ECO:0000313" key="5">
    <source>
        <dbReference type="Proteomes" id="UP000288805"/>
    </source>
</evidence>
<comment type="caution">
    <text evidence="4">The sequence shown here is derived from an EMBL/GenBank/DDBJ whole genome shotgun (WGS) entry which is preliminary data.</text>
</comment>
<feature type="region of interest" description="Disordered" evidence="1">
    <location>
        <begin position="70"/>
        <end position="89"/>
    </location>
</feature>
<dbReference type="AlphaFoldDB" id="A0A438GAU1"/>
<dbReference type="PANTHER" id="PTHR46033">
    <property type="entry name" value="PROTEIN MAIN-LIKE 2"/>
    <property type="match status" value="1"/>
</dbReference>
<accession>A0A438GAU1</accession>
<reference evidence="4 5" key="1">
    <citation type="journal article" date="2018" name="PLoS Genet.">
        <title>Population sequencing reveals clonal diversity and ancestral inbreeding in the grapevine cultivar Chardonnay.</title>
        <authorList>
            <person name="Roach M.J."/>
            <person name="Johnson D.L."/>
            <person name="Bohlmann J."/>
            <person name="van Vuuren H.J."/>
            <person name="Jones S.J."/>
            <person name="Pretorius I.S."/>
            <person name="Schmidt S.A."/>
            <person name="Borneman A.R."/>
        </authorList>
    </citation>
    <scope>NUCLEOTIDE SEQUENCE [LARGE SCALE GENOMIC DNA]</scope>
    <source>
        <strain evidence="5">cv. Chardonnay</strain>
        <tissue evidence="4">Leaf</tissue>
    </source>
</reference>
<dbReference type="EMBL" id="QGNW01000501">
    <property type="protein sequence ID" value="RVW69306.1"/>
    <property type="molecule type" value="Genomic_DNA"/>
</dbReference>
<dbReference type="InterPro" id="IPR044824">
    <property type="entry name" value="MAIN-like"/>
</dbReference>
<sequence>MLKLVNTFGMDEIELYIEQVPVQPQERGQFLGNFTQLLLGQNDNVEEFEYCCGPSSAPVAMTYECRADENEEECESQEGDDQSERAEDVQHDGDGVFEFIDEENNNVNVVSSFLALHEAMESEQGRYVSVDGECCDMSNNPDPDDPIEYSPVQYHSTPSLQFENVENIGNAVSSDWTPWGNTNIGNSGGEFMVGQVFNSKADLQHAAKLYSLSQHQEYVVVSSTTKLLVLRCKKAEQSQCPWKLRAMVVKGTTSFAINKYNGPHKCVNPCLNRDHQQLDSNLIAAHIQGMIKAQFTLSVAAIQASIVEKFGYQISYKKASKAKLKALTNLFEIFQRVFWTFQPSIEGFKHCRPVLSIDGTHLYGKYKGTLMIAMGCDGNNQLFPLAFALTEDRHPGIMAAMSDVHLAWSEPYAYHRVCMRHLASNFMTRFKDKILKNLMCRAALATKIEKFNKHMNTIWRINAAAQQWLEAIPFEKWALSHDGGRMYDIMTTNMSEVFNSVLKGARSLPVTALVQLTFFRLNSYFVVRREQGANRLASSEEYTPYVDAKMKANVVKAGSHEIVLYDHIQGQFHVKSNRGTKSCSTRGRTYRVNLQEYACTCDMEYRGHSSNPDPLDTSILVLQDRHRFMREWEMDPRLRPYIIRSGFYGVYRIGHITLDWGLITSLVERWRPETHTFHLPVGEMTITLQDVAVILGVTPPTSEIKGSAISTRWLCHQFSHPPVDLDDAILEQYARAFILGLIGSALFTDKKVLAHLYRELCRVSLDGAIDIAGCVTLLQLWSWERLHLGRPDFGRPPAPPAAQHLEHDAVDDLPAEHLEQGLQDEALLHEGLLADPLGCRWRVPLSWAQNPSRVLTFYRDQLDAQTHDQVLWEPYMGDLVAHLPTISLADQEIWRTMSPLICFDIVEWHRPERVLRQFGLQQGIPPSCSIEQHLHSVDRRGRHKYDWEAFHAQYITLWASRVERIVTAPPMVGAMQFHDPYMKWVPTYYTTFDHTPSP</sequence>
<evidence type="ECO:0000256" key="1">
    <source>
        <dbReference type="SAM" id="MobiDB-lite"/>
    </source>
</evidence>
<evidence type="ECO:0000313" key="4">
    <source>
        <dbReference type="EMBL" id="RVW69306.1"/>
    </source>
</evidence>
<protein>
    <submittedName>
        <fullName evidence="4">Serine/threonine-protein phosphatase 7 long form-like</fullName>
    </submittedName>
</protein>
<dbReference type="PANTHER" id="PTHR46033:SF8">
    <property type="entry name" value="PROTEIN MAINTENANCE OF MERISTEMS-LIKE"/>
    <property type="match status" value="1"/>
</dbReference>
<feature type="domain" description="Aminotransferase-like plant mobile" evidence="3">
    <location>
        <begin position="752"/>
        <end position="984"/>
    </location>
</feature>
<dbReference type="Proteomes" id="UP000288805">
    <property type="component" value="Unassembled WGS sequence"/>
</dbReference>
<organism evidence="4 5">
    <name type="scientific">Vitis vinifera</name>
    <name type="common">Grape</name>
    <dbReference type="NCBI Taxonomy" id="29760"/>
    <lineage>
        <taxon>Eukaryota</taxon>
        <taxon>Viridiplantae</taxon>
        <taxon>Streptophyta</taxon>
        <taxon>Embryophyta</taxon>
        <taxon>Tracheophyta</taxon>
        <taxon>Spermatophyta</taxon>
        <taxon>Magnoliopsida</taxon>
        <taxon>eudicotyledons</taxon>
        <taxon>Gunneridae</taxon>
        <taxon>Pentapetalae</taxon>
        <taxon>rosids</taxon>
        <taxon>Vitales</taxon>
        <taxon>Vitaceae</taxon>
        <taxon>Viteae</taxon>
        <taxon>Vitis</taxon>
    </lineage>
</organism>